<sequence length="226" mass="24922">MTVLGATLLSLCLGTLLISASSADSPDRCMYFSTVFPTTGPGIKINSNIYESNRVYTISVPVNNITNSVVLQAVDTNNNSSIGFWDGADRYCNGSALYHVRDTREGFFKAKWQSPHSTNITVEIQAFVINFYRVATFSYLKLEKQAMITSSPSMTSMTRQTMTQSPTTNRIQTTTRSSTTNRILTTAQTAASTLTTTKSFANRIFLSPITDAIQILLVFLTSKLLF</sequence>
<evidence type="ECO:0000256" key="6">
    <source>
        <dbReference type="ARBA" id="ARBA00023136"/>
    </source>
</evidence>
<dbReference type="PANTHER" id="PTHR22527:SF2">
    <property type="entry name" value="PLACENTA-EXPRESSED TRANSCRIPT 1 PROTEIN"/>
    <property type="match status" value="1"/>
</dbReference>
<protein>
    <recommendedName>
        <fullName evidence="2">Placenta-expressed transcript 1 protein</fullName>
    </recommendedName>
</protein>
<keyword evidence="3" id="KW-1003">Cell membrane</keyword>
<evidence type="ECO:0000256" key="2">
    <source>
        <dbReference type="ARBA" id="ARBA00014036"/>
    </source>
</evidence>
<name>A0AA40LLB5_CNENI</name>
<dbReference type="AlphaFoldDB" id="A0AA40LLB5"/>
<proteinExistence type="predicted"/>
<feature type="compositionally biased region" description="Polar residues" evidence="9">
    <location>
        <begin position="169"/>
        <end position="179"/>
    </location>
</feature>
<evidence type="ECO:0000256" key="7">
    <source>
        <dbReference type="ARBA" id="ARBA00023180"/>
    </source>
</evidence>
<dbReference type="EMBL" id="JAULJE010000013">
    <property type="protein sequence ID" value="KAK1336332.1"/>
    <property type="molecule type" value="Genomic_DNA"/>
</dbReference>
<feature type="chain" id="PRO_5041249625" description="Placenta-expressed transcript 1 protein" evidence="10">
    <location>
        <begin position="24"/>
        <end position="226"/>
    </location>
</feature>
<keyword evidence="5" id="KW-0221">Differentiation</keyword>
<dbReference type="GO" id="GO:0009897">
    <property type="term" value="C:external side of plasma membrane"/>
    <property type="evidence" value="ECO:0007669"/>
    <property type="project" value="TreeGrafter"/>
</dbReference>
<dbReference type="PANTHER" id="PTHR22527">
    <property type="entry name" value="PLACENTA-EXPRESSED TRANSCRIPT 1 PROTEIN"/>
    <property type="match status" value="1"/>
</dbReference>
<dbReference type="InterPro" id="IPR026184">
    <property type="entry name" value="PLET1"/>
</dbReference>
<accession>A0AA40LLB5</accession>
<comment type="caution">
    <text evidence="11">The sequence shown here is derived from an EMBL/GenBank/DDBJ whole genome shotgun (WGS) entry which is preliminary data.</text>
</comment>
<keyword evidence="12" id="KW-1185">Reference proteome</keyword>
<evidence type="ECO:0000256" key="4">
    <source>
        <dbReference type="ARBA" id="ARBA00022729"/>
    </source>
</evidence>
<dbReference type="GO" id="GO:0030335">
    <property type="term" value="P:positive regulation of cell migration"/>
    <property type="evidence" value="ECO:0007669"/>
    <property type="project" value="TreeGrafter"/>
</dbReference>
<evidence type="ECO:0000256" key="9">
    <source>
        <dbReference type="SAM" id="MobiDB-lite"/>
    </source>
</evidence>
<gene>
    <name evidence="11" type="ORF">QTO34_004138</name>
</gene>
<evidence type="ECO:0000256" key="3">
    <source>
        <dbReference type="ARBA" id="ARBA00022475"/>
    </source>
</evidence>
<dbReference type="GO" id="GO:0016324">
    <property type="term" value="C:apical plasma membrane"/>
    <property type="evidence" value="ECO:0007669"/>
    <property type="project" value="UniProtKB-SubCell"/>
</dbReference>
<dbReference type="Proteomes" id="UP001177744">
    <property type="component" value="Unassembled WGS sequence"/>
</dbReference>
<evidence type="ECO:0000313" key="12">
    <source>
        <dbReference type="Proteomes" id="UP001177744"/>
    </source>
</evidence>
<evidence type="ECO:0000256" key="5">
    <source>
        <dbReference type="ARBA" id="ARBA00022782"/>
    </source>
</evidence>
<reference evidence="11" key="1">
    <citation type="submission" date="2023-06" db="EMBL/GenBank/DDBJ databases">
        <title>Reference genome for the Northern bat (Eptesicus nilssonii), a most northern bat species.</title>
        <authorList>
            <person name="Laine V.N."/>
            <person name="Pulliainen A.T."/>
            <person name="Lilley T.M."/>
        </authorList>
    </citation>
    <scope>NUCLEOTIDE SEQUENCE</scope>
    <source>
        <strain evidence="11">BLF_Eptnil</strain>
        <tissue evidence="11">Kidney</tissue>
    </source>
</reference>
<dbReference type="GO" id="GO:0001953">
    <property type="term" value="P:negative regulation of cell-matrix adhesion"/>
    <property type="evidence" value="ECO:0007669"/>
    <property type="project" value="TreeGrafter"/>
</dbReference>
<feature type="region of interest" description="Disordered" evidence="9">
    <location>
        <begin position="153"/>
        <end position="179"/>
    </location>
</feature>
<comment type="subcellular location">
    <subcellularLocation>
        <location evidence="1">Apical cell membrane</location>
    </subcellularLocation>
</comment>
<evidence type="ECO:0000256" key="10">
    <source>
        <dbReference type="SAM" id="SignalP"/>
    </source>
</evidence>
<dbReference type="GO" id="GO:0035313">
    <property type="term" value="P:wound healing, spreading of epidermal cells"/>
    <property type="evidence" value="ECO:0007669"/>
    <property type="project" value="TreeGrafter"/>
</dbReference>
<dbReference type="GO" id="GO:0030154">
    <property type="term" value="P:cell differentiation"/>
    <property type="evidence" value="ECO:0007669"/>
    <property type="project" value="UniProtKB-KW"/>
</dbReference>
<organism evidence="11 12">
    <name type="scientific">Cnephaeus nilssonii</name>
    <name type="common">Northern bat</name>
    <name type="synonym">Eptesicus nilssonii</name>
    <dbReference type="NCBI Taxonomy" id="3371016"/>
    <lineage>
        <taxon>Eukaryota</taxon>
        <taxon>Metazoa</taxon>
        <taxon>Chordata</taxon>
        <taxon>Craniata</taxon>
        <taxon>Vertebrata</taxon>
        <taxon>Euteleostomi</taxon>
        <taxon>Mammalia</taxon>
        <taxon>Eutheria</taxon>
        <taxon>Laurasiatheria</taxon>
        <taxon>Chiroptera</taxon>
        <taxon>Yangochiroptera</taxon>
        <taxon>Vespertilionidae</taxon>
        <taxon>Cnephaeus</taxon>
    </lineage>
</organism>
<evidence type="ECO:0000256" key="8">
    <source>
        <dbReference type="ARBA" id="ARBA00024756"/>
    </source>
</evidence>
<feature type="compositionally biased region" description="Low complexity" evidence="9">
    <location>
        <begin position="153"/>
        <end position="168"/>
    </location>
</feature>
<comment type="function">
    <text evidence="8">Modulates leading keratinocyte migration and cellular adhesion to matrix proteins during a wound-healing response and promotes wound repair. May play a role during trichilemmal differentiation of the hair follicle.</text>
</comment>
<keyword evidence="4 10" id="KW-0732">Signal</keyword>
<keyword evidence="6" id="KW-0472">Membrane</keyword>
<evidence type="ECO:0000256" key="1">
    <source>
        <dbReference type="ARBA" id="ARBA00004221"/>
    </source>
</evidence>
<evidence type="ECO:0000313" key="11">
    <source>
        <dbReference type="EMBL" id="KAK1336332.1"/>
    </source>
</evidence>
<keyword evidence="7" id="KW-0325">Glycoprotein</keyword>
<feature type="signal peptide" evidence="10">
    <location>
        <begin position="1"/>
        <end position="23"/>
    </location>
</feature>